<dbReference type="EMBL" id="AP023418">
    <property type="protein sequence ID" value="BCK80839.1"/>
    <property type="molecule type" value="Genomic_DNA"/>
</dbReference>
<evidence type="ECO:0000256" key="5">
    <source>
        <dbReference type="ARBA" id="ARBA00022490"/>
    </source>
</evidence>
<evidence type="ECO:0000256" key="2">
    <source>
        <dbReference type="ARBA" id="ARBA00003921"/>
    </source>
</evidence>
<dbReference type="InterPro" id="IPR016166">
    <property type="entry name" value="FAD-bd_PCMH"/>
</dbReference>
<dbReference type="PROSITE" id="PS51387">
    <property type="entry name" value="FAD_PCMH"/>
    <property type="match status" value="1"/>
</dbReference>
<evidence type="ECO:0000313" key="18">
    <source>
        <dbReference type="EMBL" id="BCK80839.1"/>
    </source>
</evidence>
<dbReference type="Proteomes" id="UP000681035">
    <property type="component" value="Chromosome"/>
</dbReference>
<dbReference type="GO" id="GO:0005829">
    <property type="term" value="C:cytosol"/>
    <property type="evidence" value="ECO:0007669"/>
    <property type="project" value="TreeGrafter"/>
</dbReference>
<dbReference type="SUPFAM" id="SSF56176">
    <property type="entry name" value="FAD-binding/transporter-associated domain-like"/>
    <property type="match status" value="1"/>
</dbReference>
<dbReference type="AlphaFoldDB" id="A0A810PXG7"/>
<dbReference type="UniPathway" id="UPA00219"/>
<comment type="cofactor">
    <cofactor evidence="1 16">
        <name>FAD</name>
        <dbReference type="ChEBI" id="CHEBI:57692"/>
    </cofactor>
</comment>
<evidence type="ECO:0000256" key="11">
    <source>
        <dbReference type="ARBA" id="ARBA00022984"/>
    </source>
</evidence>
<dbReference type="NCBIfam" id="NF010480">
    <property type="entry name" value="PRK13905.1"/>
    <property type="match status" value="1"/>
</dbReference>
<dbReference type="NCBIfam" id="TIGR00179">
    <property type="entry name" value="murB"/>
    <property type="match status" value="1"/>
</dbReference>
<keyword evidence="6 16" id="KW-0132">Cell division</keyword>
<dbReference type="InterPro" id="IPR036635">
    <property type="entry name" value="MurB_C_sf"/>
</dbReference>
<comment type="subcellular location">
    <subcellularLocation>
        <location evidence="3 16">Cytoplasm</location>
    </subcellularLocation>
</comment>
<sequence>MREYLPDMTMEREVPLSRHTSFRIGGPARRMAFPTSREQLVILMGLAETCGVKPFLLGRGTNLLVDDRGLDTLVIKTAEHMTAVRQLDEVTLEADAGILLNHLAVYAQQHGLSGLEFAHGIPGTLGGAVCMNAGAYGGEMRQVVTEVTALLPEGVRRFTAEEAAFGYRHSAFLDTEAVVLGARLRLTPDDPAAIRQRMDDLMARRRQSQPLEYPSAGSTFKRPEGYFAGTLIEQTGLKGLTVGGAQVSTKHAGFVINVGGATSADVEELIRQVQQAVYAAHGVHLEPEVRIVR</sequence>
<keyword evidence="8 16" id="KW-0274">FAD</keyword>
<dbReference type="GO" id="GO:0009252">
    <property type="term" value="P:peptidoglycan biosynthetic process"/>
    <property type="evidence" value="ECO:0007669"/>
    <property type="project" value="UniProtKB-UniRule"/>
</dbReference>
<evidence type="ECO:0000256" key="8">
    <source>
        <dbReference type="ARBA" id="ARBA00022827"/>
    </source>
</evidence>
<dbReference type="InterPro" id="IPR011601">
    <property type="entry name" value="MurB_C"/>
</dbReference>
<evidence type="ECO:0000256" key="4">
    <source>
        <dbReference type="ARBA" id="ARBA00004752"/>
    </source>
</evidence>
<dbReference type="InterPro" id="IPR016169">
    <property type="entry name" value="FAD-bd_PCMH_sub2"/>
</dbReference>
<comment type="similarity">
    <text evidence="16">Belongs to the MurB family.</text>
</comment>
<dbReference type="GO" id="GO:0071949">
    <property type="term" value="F:FAD binding"/>
    <property type="evidence" value="ECO:0007669"/>
    <property type="project" value="InterPro"/>
</dbReference>
<evidence type="ECO:0000313" key="19">
    <source>
        <dbReference type="Proteomes" id="UP000681035"/>
    </source>
</evidence>
<evidence type="ECO:0000256" key="9">
    <source>
        <dbReference type="ARBA" id="ARBA00022857"/>
    </source>
</evidence>
<dbReference type="Pfam" id="PF02873">
    <property type="entry name" value="MurB_C"/>
    <property type="match status" value="1"/>
</dbReference>
<keyword evidence="5 16" id="KW-0963">Cytoplasm</keyword>
<comment type="function">
    <text evidence="2 16">Cell wall formation.</text>
</comment>
<dbReference type="InterPro" id="IPR006094">
    <property type="entry name" value="Oxid_FAD_bind_N"/>
</dbReference>
<protein>
    <recommendedName>
        <fullName evidence="16">UDP-N-acetylenolpyruvoylglucosamine reductase</fullName>
        <ecNumber evidence="16">1.3.1.98</ecNumber>
    </recommendedName>
    <alternativeName>
        <fullName evidence="16">UDP-N-acetylmuramate dehydrogenase</fullName>
    </alternativeName>
</protein>
<evidence type="ECO:0000256" key="16">
    <source>
        <dbReference type="HAMAP-Rule" id="MF_00037"/>
    </source>
</evidence>
<name>A0A810PXG7_9FIRM</name>
<dbReference type="InterPro" id="IPR016167">
    <property type="entry name" value="FAD-bd_PCMH_sub1"/>
</dbReference>
<organism evidence="18 19">
    <name type="scientific">Vescimonas coprocola</name>
    <dbReference type="NCBI Taxonomy" id="2714355"/>
    <lineage>
        <taxon>Bacteria</taxon>
        <taxon>Bacillati</taxon>
        <taxon>Bacillota</taxon>
        <taxon>Clostridia</taxon>
        <taxon>Eubacteriales</taxon>
        <taxon>Oscillospiraceae</taxon>
        <taxon>Vescimonas</taxon>
    </lineage>
</organism>
<evidence type="ECO:0000256" key="3">
    <source>
        <dbReference type="ARBA" id="ARBA00004496"/>
    </source>
</evidence>
<reference evidence="18" key="1">
    <citation type="submission" date="2020-09" db="EMBL/GenBank/DDBJ databases">
        <title>New species isolated from human feces.</title>
        <authorList>
            <person name="Kitahara M."/>
            <person name="Shigeno Y."/>
            <person name="Shime M."/>
            <person name="Matsumoto Y."/>
            <person name="Nakamura S."/>
            <person name="Motooka D."/>
            <person name="Fukuoka S."/>
            <person name="Nishikawa H."/>
            <person name="Benno Y."/>
        </authorList>
    </citation>
    <scope>NUCLEOTIDE SEQUENCE</scope>
    <source>
        <strain evidence="18">MM50</strain>
    </source>
</reference>
<dbReference type="SUPFAM" id="SSF56194">
    <property type="entry name" value="Uridine diphospho-N-Acetylenolpyruvylglucosamine reductase, MurB, C-terminal domain"/>
    <property type="match status" value="1"/>
</dbReference>
<dbReference type="PANTHER" id="PTHR21071">
    <property type="entry name" value="UDP-N-ACETYLENOLPYRUVOYLGLUCOSAMINE REDUCTASE"/>
    <property type="match status" value="1"/>
</dbReference>
<feature type="active site" description="Proton donor" evidence="16">
    <location>
        <position position="218"/>
    </location>
</feature>
<dbReference type="PANTHER" id="PTHR21071:SF4">
    <property type="entry name" value="UDP-N-ACETYLENOLPYRUVOYLGLUCOSAMINE REDUCTASE"/>
    <property type="match status" value="1"/>
</dbReference>
<feature type="domain" description="FAD-binding PCMH-type" evidence="17">
    <location>
        <begin position="23"/>
        <end position="189"/>
    </location>
</feature>
<accession>A0A810PXG7</accession>
<dbReference type="GO" id="GO:0051301">
    <property type="term" value="P:cell division"/>
    <property type="evidence" value="ECO:0007669"/>
    <property type="project" value="UniProtKB-KW"/>
</dbReference>
<proteinExistence type="inferred from homology"/>
<dbReference type="InterPro" id="IPR003170">
    <property type="entry name" value="MurB"/>
</dbReference>
<evidence type="ECO:0000256" key="10">
    <source>
        <dbReference type="ARBA" id="ARBA00022960"/>
    </source>
</evidence>
<keyword evidence="11 16" id="KW-0573">Peptidoglycan synthesis</keyword>
<dbReference type="GO" id="GO:0071555">
    <property type="term" value="P:cell wall organization"/>
    <property type="evidence" value="ECO:0007669"/>
    <property type="project" value="UniProtKB-KW"/>
</dbReference>
<keyword evidence="19" id="KW-1185">Reference proteome</keyword>
<keyword evidence="10 16" id="KW-0133">Cell shape</keyword>
<dbReference type="Pfam" id="PF01565">
    <property type="entry name" value="FAD_binding_4"/>
    <property type="match status" value="1"/>
</dbReference>
<evidence type="ECO:0000256" key="6">
    <source>
        <dbReference type="ARBA" id="ARBA00022618"/>
    </source>
</evidence>
<dbReference type="Gene3D" id="3.30.465.10">
    <property type="match status" value="1"/>
</dbReference>
<dbReference type="EC" id="1.3.1.98" evidence="16"/>
<keyword evidence="7 16" id="KW-0285">Flavoprotein</keyword>
<feature type="active site" evidence="16">
    <location>
        <position position="168"/>
    </location>
</feature>
<evidence type="ECO:0000256" key="14">
    <source>
        <dbReference type="ARBA" id="ARBA00023316"/>
    </source>
</evidence>
<keyword evidence="9 16" id="KW-0521">NADP</keyword>
<evidence type="ECO:0000256" key="13">
    <source>
        <dbReference type="ARBA" id="ARBA00023306"/>
    </source>
</evidence>
<gene>
    <name evidence="16 18" type="primary">murB</name>
    <name evidence="18" type="ORF">MM50RIKEN_06020</name>
</gene>
<evidence type="ECO:0000256" key="12">
    <source>
        <dbReference type="ARBA" id="ARBA00023002"/>
    </source>
</evidence>
<comment type="pathway">
    <text evidence="4 16">Cell wall biogenesis; peptidoglycan biosynthesis.</text>
</comment>
<dbReference type="InterPro" id="IPR036318">
    <property type="entry name" value="FAD-bd_PCMH-like_sf"/>
</dbReference>
<dbReference type="Gene3D" id="3.90.78.10">
    <property type="entry name" value="UDP-N-acetylenolpyruvoylglucosamine reductase, C-terminal domain"/>
    <property type="match status" value="1"/>
</dbReference>
<dbReference type="GO" id="GO:0008762">
    <property type="term" value="F:UDP-N-acetylmuramate dehydrogenase activity"/>
    <property type="evidence" value="ECO:0007669"/>
    <property type="project" value="UniProtKB-UniRule"/>
</dbReference>
<dbReference type="GO" id="GO:0008360">
    <property type="term" value="P:regulation of cell shape"/>
    <property type="evidence" value="ECO:0007669"/>
    <property type="project" value="UniProtKB-KW"/>
</dbReference>
<keyword evidence="12 16" id="KW-0560">Oxidoreductase</keyword>
<feature type="active site" evidence="16">
    <location>
        <position position="288"/>
    </location>
</feature>
<dbReference type="KEGG" id="vcop:MM50RIKEN_06020"/>
<evidence type="ECO:0000259" key="17">
    <source>
        <dbReference type="PROSITE" id="PS51387"/>
    </source>
</evidence>
<keyword evidence="13 16" id="KW-0131">Cell cycle</keyword>
<keyword evidence="14 16" id="KW-0961">Cell wall biogenesis/degradation</keyword>
<dbReference type="HAMAP" id="MF_00037">
    <property type="entry name" value="MurB"/>
    <property type="match status" value="1"/>
</dbReference>
<dbReference type="Gene3D" id="3.30.43.10">
    <property type="entry name" value="Uridine Diphospho-n-acetylenolpyruvylglucosamine Reductase, domain 2"/>
    <property type="match status" value="1"/>
</dbReference>
<evidence type="ECO:0000256" key="15">
    <source>
        <dbReference type="ARBA" id="ARBA00048914"/>
    </source>
</evidence>
<comment type="catalytic activity">
    <reaction evidence="15 16">
        <text>UDP-N-acetyl-alpha-D-muramate + NADP(+) = UDP-N-acetyl-3-O-(1-carboxyvinyl)-alpha-D-glucosamine + NADPH + H(+)</text>
        <dbReference type="Rhea" id="RHEA:12248"/>
        <dbReference type="ChEBI" id="CHEBI:15378"/>
        <dbReference type="ChEBI" id="CHEBI:57783"/>
        <dbReference type="ChEBI" id="CHEBI:58349"/>
        <dbReference type="ChEBI" id="CHEBI:68483"/>
        <dbReference type="ChEBI" id="CHEBI:70757"/>
        <dbReference type="EC" id="1.3.1.98"/>
    </reaction>
</comment>
<evidence type="ECO:0000256" key="7">
    <source>
        <dbReference type="ARBA" id="ARBA00022630"/>
    </source>
</evidence>
<evidence type="ECO:0000256" key="1">
    <source>
        <dbReference type="ARBA" id="ARBA00001974"/>
    </source>
</evidence>